<dbReference type="AlphaFoldDB" id="A0A8T1VK60"/>
<feature type="coiled-coil region" evidence="1">
    <location>
        <begin position="111"/>
        <end position="138"/>
    </location>
</feature>
<accession>A0A8T1VK60</accession>
<evidence type="ECO:0000256" key="1">
    <source>
        <dbReference type="SAM" id="Coils"/>
    </source>
</evidence>
<keyword evidence="4" id="KW-1185">Reference proteome</keyword>
<evidence type="ECO:0008006" key="5">
    <source>
        <dbReference type="Google" id="ProtNLM"/>
    </source>
</evidence>
<proteinExistence type="predicted"/>
<reference evidence="3" key="1">
    <citation type="submission" date="2021-02" db="EMBL/GenBank/DDBJ databases">
        <authorList>
            <person name="Palmer J.M."/>
        </authorList>
    </citation>
    <scope>NUCLEOTIDE SEQUENCE</scope>
    <source>
        <strain evidence="3">SCRP734</strain>
    </source>
</reference>
<evidence type="ECO:0000313" key="3">
    <source>
        <dbReference type="EMBL" id="KAG7380580.1"/>
    </source>
</evidence>
<evidence type="ECO:0000256" key="2">
    <source>
        <dbReference type="SAM" id="MobiDB-lite"/>
    </source>
</evidence>
<sequence length="330" mass="37219">MNTSTHFPPNRPYLSDAVFDNASKRDQYFRSSKKAGWGSSPRFRSPCSDLPSHLPSLPRPAITTGRKRRLSDTLRNDAKQKTRAASATDELRRQRNRAHQARYKMKQSQLIADLGDSVEFLKEEIQELELKYRLLSYKLPTHTTVWPAAAEFFRLFRHGVEGPGSSTTMPSQKQAQWNFMQHTMALDVTDGVSFGVQAVMENLALQSRCYEEMNLRPLRMDSGPGNSLVVTTRCELVITKNTLCFGFPNLVKDGQWSPLADRMLGSNISIHGSMHFFWDSASGRVARLQWESDLMTPLLRLLGSLEDVAHAFDGARLSPEGLVPPSLHIL</sequence>
<organism evidence="3 4">
    <name type="scientific">Phytophthora pseudosyringae</name>
    <dbReference type="NCBI Taxonomy" id="221518"/>
    <lineage>
        <taxon>Eukaryota</taxon>
        <taxon>Sar</taxon>
        <taxon>Stramenopiles</taxon>
        <taxon>Oomycota</taxon>
        <taxon>Peronosporomycetes</taxon>
        <taxon>Peronosporales</taxon>
        <taxon>Peronosporaceae</taxon>
        <taxon>Phytophthora</taxon>
    </lineage>
</organism>
<gene>
    <name evidence="3" type="ORF">PHYPSEUDO_007020</name>
</gene>
<dbReference type="EMBL" id="JAGDFM010000286">
    <property type="protein sequence ID" value="KAG7380580.1"/>
    <property type="molecule type" value="Genomic_DNA"/>
</dbReference>
<keyword evidence="1" id="KW-0175">Coiled coil</keyword>
<dbReference type="Proteomes" id="UP000694044">
    <property type="component" value="Unassembled WGS sequence"/>
</dbReference>
<dbReference type="CDD" id="cd14686">
    <property type="entry name" value="bZIP"/>
    <property type="match status" value="1"/>
</dbReference>
<dbReference type="OrthoDB" id="126839at2759"/>
<evidence type="ECO:0000313" key="4">
    <source>
        <dbReference type="Proteomes" id="UP000694044"/>
    </source>
</evidence>
<feature type="compositionally biased region" description="Basic and acidic residues" evidence="2">
    <location>
        <begin position="70"/>
        <end position="80"/>
    </location>
</feature>
<comment type="caution">
    <text evidence="3">The sequence shown here is derived from an EMBL/GenBank/DDBJ whole genome shotgun (WGS) entry which is preliminary data.</text>
</comment>
<name>A0A8T1VK60_9STRA</name>
<protein>
    <recommendedName>
        <fullName evidence="5">BZIP domain-containing protein</fullName>
    </recommendedName>
</protein>
<feature type="region of interest" description="Disordered" evidence="2">
    <location>
        <begin position="32"/>
        <end position="92"/>
    </location>
</feature>